<evidence type="ECO:0000256" key="1">
    <source>
        <dbReference type="SAM" id="MobiDB-lite"/>
    </source>
</evidence>
<gene>
    <name evidence="3" type="ORF">SETIT_3G206000v2</name>
</gene>
<proteinExistence type="predicted"/>
<dbReference type="AlphaFoldDB" id="K3ZDD0"/>
<evidence type="ECO:0000313" key="5">
    <source>
        <dbReference type="Proteomes" id="UP000004995"/>
    </source>
</evidence>
<name>K3ZDD0_SETIT</name>
<dbReference type="EMBL" id="CM003530">
    <property type="protein sequence ID" value="RCV17260.1"/>
    <property type="molecule type" value="Genomic_DNA"/>
</dbReference>
<reference evidence="3 5" key="1">
    <citation type="journal article" date="2012" name="Nat. Biotechnol.">
        <title>Reference genome sequence of the model plant Setaria.</title>
        <authorList>
            <person name="Bennetzen J.L."/>
            <person name="Schmutz J."/>
            <person name="Wang H."/>
            <person name="Percifield R."/>
            <person name="Hawkins J."/>
            <person name="Pontaroli A.C."/>
            <person name="Estep M."/>
            <person name="Feng L."/>
            <person name="Vaughn J.N."/>
            <person name="Grimwood J."/>
            <person name="Jenkins J."/>
            <person name="Barry K."/>
            <person name="Lindquist E."/>
            <person name="Hellsten U."/>
            <person name="Deshpande S."/>
            <person name="Wang X."/>
            <person name="Wu X."/>
            <person name="Mitros T."/>
            <person name="Triplett J."/>
            <person name="Yang X."/>
            <person name="Ye C.Y."/>
            <person name="Mauro-Herrera M."/>
            <person name="Wang L."/>
            <person name="Li P."/>
            <person name="Sharma M."/>
            <person name="Sharma R."/>
            <person name="Ronald P.C."/>
            <person name="Panaud O."/>
            <person name="Kellogg E.A."/>
            <person name="Brutnell T.P."/>
            <person name="Doust A.N."/>
            <person name="Tuskan G.A."/>
            <person name="Rokhsar D."/>
            <person name="Devos K.M."/>
        </authorList>
    </citation>
    <scope>NUCLEOTIDE SEQUENCE [LARGE SCALE GENOMIC DNA]</scope>
    <source>
        <strain evidence="5">cv. Yugu1</strain>
        <strain evidence="3">Yugu1</strain>
    </source>
</reference>
<dbReference type="OrthoDB" id="10668103at2759"/>
<accession>K3ZDD0</accession>
<feature type="region of interest" description="Disordered" evidence="1">
    <location>
        <begin position="104"/>
        <end position="157"/>
    </location>
</feature>
<feature type="compositionally biased region" description="Pro residues" evidence="1">
    <location>
        <begin position="428"/>
        <end position="444"/>
    </location>
</feature>
<dbReference type="SUPFAM" id="SSF57756">
    <property type="entry name" value="Retrovirus zinc finger-like domains"/>
    <property type="match status" value="1"/>
</dbReference>
<organism evidence="4 5">
    <name type="scientific">Setaria italica</name>
    <name type="common">Foxtail millet</name>
    <name type="synonym">Panicum italicum</name>
    <dbReference type="NCBI Taxonomy" id="4555"/>
    <lineage>
        <taxon>Eukaryota</taxon>
        <taxon>Viridiplantae</taxon>
        <taxon>Streptophyta</taxon>
        <taxon>Embryophyta</taxon>
        <taxon>Tracheophyta</taxon>
        <taxon>Spermatophyta</taxon>
        <taxon>Magnoliopsida</taxon>
        <taxon>Liliopsida</taxon>
        <taxon>Poales</taxon>
        <taxon>Poaceae</taxon>
        <taxon>PACMAD clade</taxon>
        <taxon>Panicoideae</taxon>
        <taxon>Panicodae</taxon>
        <taxon>Paniceae</taxon>
        <taxon>Cenchrinae</taxon>
        <taxon>Setaria</taxon>
    </lineage>
</organism>
<feature type="domain" description="CCHC-type" evidence="2">
    <location>
        <begin position="90"/>
        <end position="106"/>
    </location>
</feature>
<dbReference type="InterPro" id="IPR001878">
    <property type="entry name" value="Znf_CCHC"/>
</dbReference>
<dbReference type="Proteomes" id="UP000004995">
    <property type="component" value="Unassembled WGS sequence"/>
</dbReference>
<dbReference type="EnsemblPlants" id="KQL15036">
    <property type="protein sequence ID" value="KQL15036"/>
    <property type="gene ID" value="SETIT_024565mg"/>
</dbReference>
<dbReference type="InterPro" id="IPR036875">
    <property type="entry name" value="Znf_CCHC_sf"/>
</dbReference>
<reference evidence="4" key="3">
    <citation type="submission" date="2018-08" db="UniProtKB">
        <authorList>
            <consortium name="EnsemblPlants"/>
        </authorList>
    </citation>
    <scope>IDENTIFICATION</scope>
    <source>
        <strain evidence="4">Yugu1</strain>
    </source>
</reference>
<dbReference type="HOGENOM" id="CLU_537940_0_0_1"/>
<dbReference type="SMART" id="SM00343">
    <property type="entry name" value="ZnF_C2HC"/>
    <property type="match status" value="2"/>
</dbReference>
<feature type="compositionally biased region" description="Low complexity" evidence="1">
    <location>
        <begin position="471"/>
        <end position="483"/>
    </location>
</feature>
<feature type="compositionally biased region" description="Pro residues" evidence="1">
    <location>
        <begin position="110"/>
        <end position="135"/>
    </location>
</feature>
<dbReference type="GO" id="GO:0003676">
    <property type="term" value="F:nucleic acid binding"/>
    <property type="evidence" value="ECO:0007669"/>
    <property type="project" value="InterPro"/>
</dbReference>
<reference evidence="3" key="2">
    <citation type="submission" date="2015-07" db="EMBL/GenBank/DDBJ databases">
        <authorList>
            <person name="Noorani M."/>
        </authorList>
    </citation>
    <scope>NUCLEOTIDE SEQUENCE</scope>
    <source>
        <strain evidence="3">Yugu1</strain>
    </source>
</reference>
<dbReference type="GO" id="GO:0008270">
    <property type="term" value="F:zinc ion binding"/>
    <property type="evidence" value="ECO:0007669"/>
    <property type="project" value="InterPro"/>
</dbReference>
<keyword evidence="5" id="KW-1185">Reference proteome</keyword>
<evidence type="ECO:0000313" key="3">
    <source>
        <dbReference type="EMBL" id="RCV17260.1"/>
    </source>
</evidence>
<protein>
    <recommendedName>
        <fullName evidence="2">CCHC-type domain-containing protein</fullName>
    </recommendedName>
</protein>
<dbReference type="Gramene" id="KQL15036">
    <property type="protein sequence ID" value="KQL15036"/>
    <property type="gene ID" value="SETIT_024565mg"/>
</dbReference>
<evidence type="ECO:0000259" key="2">
    <source>
        <dbReference type="SMART" id="SM00343"/>
    </source>
</evidence>
<evidence type="ECO:0000313" key="4">
    <source>
        <dbReference type="EnsemblPlants" id="KQL15036"/>
    </source>
</evidence>
<feature type="region of interest" description="Disordered" evidence="1">
    <location>
        <begin position="394"/>
        <end position="483"/>
    </location>
</feature>
<dbReference type="EMBL" id="AGNK02001641">
    <property type="status" value="NOT_ANNOTATED_CDS"/>
    <property type="molecule type" value="Genomic_DNA"/>
</dbReference>
<feature type="domain" description="CCHC-type" evidence="2">
    <location>
        <begin position="71"/>
        <end position="87"/>
    </location>
</feature>
<sequence length="507" mass="54339">MGGPRASVQMEMRPKLRSIIVGPNGGKPRLHFPAAARPPLPPASPSRQLPPCLITTNKPIRELFHERAADRCFRCLAPGHKVHQCREPPRCILYFNFGHRARQCRAHSPPAKPPTQPPPPPPPSPTIAQFPPLPTTAPHLLERSSKSPAMDRVLGDPSERPSAVLGYAPFTPEMFVRAHDLQAWAVMAVDMGNGDRPSSATIAWNLWPGAWARPPPRRCCAGGLCIGNLRHHLMPRMPATQATATIVFYKVRLCLEDVPLHARHLWTVARLLPPETLLKRGDNTVRAAREDGTLPCSSCALGPIGLPSYPVLLHIDQVVDFRLPASPGPSSGDTWPMSYQHDWAAGVRDGDEAPVRAPVHDRLVFRKRDYSSPDDAGSSSETLTYPFNSLHSAIPTSQSSARPQAPSLPWSSHLPPDLLLTRGASRQGPPPPGRHGGPAAPPPAEGRRWGRLPPPSGADAGSGCRRHRGPTRGPAAAAIGGRRGGLAAAAACAGPGTSTAWPVVLAG</sequence>